<organism evidence="2 3">
    <name type="scientific">Candidatus Sungbacteria bacterium RIFCSPHIGHO2_01_FULL_47_32</name>
    <dbReference type="NCBI Taxonomy" id="1802264"/>
    <lineage>
        <taxon>Bacteria</taxon>
        <taxon>Candidatus Sungiibacteriota</taxon>
    </lineage>
</organism>
<sequence>MNTERAERVFICVGKDLWNDQARAVARWAALQGYNPIVTAAYYEHFLYSFSDKELSVGQTLGKELVGICDWIWVFPCKDYPLISADMRKEIELAEKYGIKKYFWTPKKIEGIEYWLETYDLMMRLDHILKTPNKK</sequence>
<protein>
    <recommendedName>
        <fullName evidence="1">DUF7768 domain-containing protein</fullName>
    </recommendedName>
</protein>
<dbReference type="Proteomes" id="UP000177152">
    <property type="component" value="Unassembled WGS sequence"/>
</dbReference>
<name>A0A1G2K6U3_9BACT</name>
<reference evidence="2 3" key="1">
    <citation type="journal article" date="2016" name="Nat. Commun.">
        <title>Thousands of microbial genomes shed light on interconnected biogeochemical processes in an aquifer system.</title>
        <authorList>
            <person name="Anantharaman K."/>
            <person name="Brown C.T."/>
            <person name="Hug L.A."/>
            <person name="Sharon I."/>
            <person name="Castelle C.J."/>
            <person name="Probst A.J."/>
            <person name="Thomas B.C."/>
            <person name="Singh A."/>
            <person name="Wilkins M.J."/>
            <person name="Karaoz U."/>
            <person name="Brodie E.L."/>
            <person name="Williams K.H."/>
            <person name="Hubbard S.S."/>
            <person name="Banfield J.F."/>
        </authorList>
    </citation>
    <scope>NUCLEOTIDE SEQUENCE [LARGE SCALE GENOMIC DNA]</scope>
</reference>
<dbReference type="AlphaFoldDB" id="A0A1G2K6U3"/>
<dbReference type="EMBL" id="MHQC01000021">
    <property type="protein sequence ID" value="OGZ94923.1"/>
    <property type="molecule type" value="Genomic_DNA"/>
</dbReference>
<feature type="domain" description="DUF7768" evidence="1">
    <location>
        <begin position="20"/>
        <end position="100"/>
    </location>
</feature>
<comment type="caution">
    <text evidence="2">The sequence shown here is derived from an EMBL/GenBank/DDBJ whole genome shotgun (WGS) entry which is preliminary data.</text>
</comment>
<accession>A0A1G2K6U3</accession>
<evidence type="ECO:0000313" key="2">
    <source>
        <dbReference type="EMBL" id="OGZ94923.1"/>
    </source>
</evidence>
<evidence type="ECO:0000313" key="3">
    <source>
        <dbReference type="Proteomes" id="UP000177152"/>
    </source>
</evidence>
<proteinExistence type="predicted"/>
<dbReference type="InterPro" id="IPR056670">
    <property type="entry name" value="DUF7768"/>
</dbReference>
<gene>
    <name evidence="2" type="ORF">A2633_03210</name>
</gene>
<evidence type="ECO:0000259" key="1">
    <source>
        <dbReference type="Pfam" id="PF24963"/>
    </source>
</evidence>
<dbReference type="Pfam" id="PF24963">
    <property type="entry name" value="DUF7768"/>
    <property type="match status" value="1"/>
</dbReference>